<dbReference type="GeneID" id="57398288"/>
<gene>
    <name evidence="1" type="ORF">PtoMrB4_30740</name>
</gene>
<organism evidence="1 2">
    <name type="scientific">Metapseudomonas otitidis</name>
    <dbReference type="NCBI Taxonomy" id="319939"/>
    <lineage>
        <taxon>Bacteria</taxon>
        <taxon>Pseudomonadati</taxon>
        <taxon>Pseudomonadota</taxon>
        <taxon>Gammaproteobacteria</taxon>
        <taxon>Pseudomonadales</taxon>
        <taxon>Pseudomonadaceae</taxon>
        <taxon>Metapseudomonas</taxon>
    </lineage>
</organism>
<reference evidence="1 2" key="1">
    <citation type="journal article" date="2020" name="Microbiol. Resour. Announc.">
        <title>Complete genome sequence of Pseudomonas otitidis strain MrB4, isolated from Lake Biwa in Japan.</title>
        <authorList>
            <person name="Miyazaki K."/>
            <person name="Hase E."/>
            <person name="Maruya T."/>
        </authorList>
    </citation>
    <scope>NUCLEOTIDE SEQUENCE [LARGE SCALE GENOMIC DNA]</scope>
    <source>
        <strain evidence="1 2">MrB4</strain>
    </source>
</reference>
<dbReference type="AlphaFoldDB" id="A0A679GR31"/>
<protein>
    <submittedName>
        <fullName evidence="1">Uncharacterized protein</fullName>
    </submittedName>
</protein>
<evidence type="ECO:0000313" key="1">
    <source>
        <dbReference type="EMBL" id="BCA29097.1"/>
    </source>
</evidence>
<sequence length="107" mass="12674">MGVLEVCLDVLEIRNWISEKLMLIRSDISKEAFSDISHYMTHGEYEMAFEYLLLEVMDLKLNEKFIDGEVVEIAVCLGLDRDYHYDENFWQRLSSIWGRILYEVAES</sequence>
<name>A0A679GR31_9GAMM</name>
<proteinExistence type="predicted"/>
<dbReference type="KEGG" id="poj:PtoMrB4_30740"/>
<dbReference type="RefSeq" id="WP_172433817.1">
    <property type="nucleotide sequence ID" value="NZ_AP022642.1"/>
</dbReference>
<evidence type="ECO:0000313" key="2">
    <source>
        <dbReference type="Proteomes" id="UP000501237"/>
    </source>
</evidence>
<dbReference type="Proteomes" id="UP000501237">
    <property type="component" value="Chromosome"/>
</dbReference>
<accession>A0A679GR31</accession>
<dbReference type="EMBL" id="AP022642">
    <property type="protein sequence ID" value="BCA29097.1"/>
    <property type="molecule type" value="Genomic_DNA"/>
</dbReference>